<dbReference type="Gene3D" id="3.10.50.40">
    <property type="match status" value="1"/>
</dbReference>
<comment type="function">
    <text evidence="9">Involved in protein export. Acts as a chaperone by maintaining the newly synthesized protein in an open conformation. Functions as a peptidyl-prolyl cis-trans isomerase.</text>
</comment>
<dbReference type="GO" id="GO:0015031">
    <property type="term" value="P:protein transport"/>
    <property type="evidence" value="ECO:0007669"/>
    <property type="project" value="UniProtKB-UniRule"/>
</dbReference>
<gene>
    <name evidence="9 12" type="primary">tig</name>
    <name evidence="12" type="ORF">ENV38_06785</name>
</gene>
<dbReference type="InterPro" id="IPR008881">
    <property type="entry name" value="Trigger_fac_ribosome-bd_bac"/>
</dbReference>
<reference evidence="12" key="1">
    <citation type="journal article" date="2020" name="mSystems">
        <title>Genome- and Community-Level Interaction Insights into Carbon Utilization and Element Cycling Functions of Hydrothermarchaeota in Hydrothermal Sediment.</title>
        <authorList>
            <person name="Zhou Z."/>
            <person name="Liu Y."/>
            <person name="Xu W."/>
            <person name="Pan J."/>
            <person name="Luo Z.H."/>
            <person name="Li M."/>
        </authorList>
    </citation>
    <scope>NUCLEOTIDE SEQUENCE [LARGE SCALE GENOMIC DNA]</scope>
    <source>
        <strain evidence="12">SpSt-754</strain>
    </source>
</reference>
<dbReference type="SUPFAM" id="SSF109998">
    <property type="entry name" value="Triger factor/SurA peptide-binding domain-like"/>
    <property type="match status" value="1"/>
</dbReference>
<dbReference type="EMBL" id="DTGD01000255">
    <property type="protein sequence ID" value="HGB36591.1"/>
    <property type="molecule type" value="Genomic_DNA"/>
</dbReference>
<dbReference type="GO" id="GO:0005737">
    <property type="term" value="C:cytoplasm"/>
    <property type="evidence" value="ECO:0007669"/>
    <property type="project" value="UniProtKB-SubCell"/>
</dbReference>
<proteinExistence type="inferred from homology"/>
<evidence type="ECO:0000256" key="3">
    <source>
        <dbReference type="ARBA" id="ARBA00013194"/>
    </source>
</evidence>
<evidence type="ECO:0000313" key="12">
    <source>
        <dbReference type="EMBL" id="HGB36591.1"/>
    </source>
</evidence>
<feature type="domain" description="Trigger factor ribosome-binding bacterial" evidence="10">
    <location>
        <begin position="11"/>
        <end position="143"/>
    </location>
</feature>
<comment type="subcellular location">
    <subcellularLocation>
        <location evidence="9">Cytoplasm</location>
    </subcellularLocation>
    <text evidence="9">About half TF is bound to the ribosome near the polypeptide exit tunnel while the other half is free in the cytoplasm.</text>
</comment>
<dbReference type="InterPro" id="IPR046357">
    <property type="entry name" value="PPIase_dom_sf"/>
</dbReference>
<evidence type="ECO:0000256" key="5">
    <source>
        <dbReference type="ARBA" id="ARBA00023110"/>
    </source>
</evidence>
<dbReference type="Pfam" id="PF05698">
    <property type="entry name" value="Trigger_C"/>
    <property type="match status" value="1"/>
</dbReference>
<keyword evidence="9" id="KW-0132">Cell division</keyword>
<keyword evidence="7 9" id="KW-0413">Isomerase</keyword>
<dbReference type="EC" id="5.2.1.8" evidence="3 9"/>
<dbReference type="Gene3D" id="3.30.70.1050">
    <property type="entry name" value="Trigger factor ribosome-binding domain"/>
    <property type="match status" value="1"/>
</dbReference>
<sequence>MAKLIGNVNPKALRELTITVTEEEIRANLDKISQIYQKKAKIQGFRPGKAPLELVKRVYEKEILLDAQDEAIKSKIYDEIKARKEEVVSEIYIKDRKDEENGITVTVEYEAIPTFLFPNLGSIKVQKKIKRVSEIDVEDEIEKYQRKLGKLVPVDRESKEGDYLIVDYKELEDGKTTKTRPNLTLQISKETINPEILERFLNKKKGDTVEIDFVDEEKNKPVKLVYVIKEVAELQLPELNDEFAKNLGYENLEKMKEEIRNYLIKQNEKASEDELEWQIIEEIYNRVKFELPRSLVEEKITRIAQSFRYDPKNEEVRNSFRRIAEDLVKKEIILKNYIEQEGLEATEEEIAKTIEEKAKIYRMDPQAYRKELEKRGLMEDVIDEILRNKALENLKNAVKVEVIIE</sequence>
<dbReference type="GO" id="GO:0006457">
    <property type="term" value="P:protein folding"/>
    <property type="evidence" value="ECO:0007669"/>
    <property type="project" value="UniProtKB-UniRule"/>
</dbReference>
<dbReference type="InterPro" id="IPR008880">
    <property type="entry name" value="Trigger_fac_C"/>
</dbReference>
<evidence type="ECO:0000256" key="1">
    <source>
        <dbReference type="ARBA" id="ARBA00000971"/>
    </source>
</evidence>
<comment type="similarity">
    <text evidence="2 9">Belongs to the FKBP-type PPIase family. Tig subfamily.</text>
</comment>
<dbReference type="SUPFAM" id="SSF54534">
    <property type="entry name" value="FKBP-like"/>
    <property type="match status" value="1"/>
</dbReference>
<evidence type="ECO:0000256" key="4">
    <source>
        <dbReference type="ARBA" id="ARBA00016902"/>
    </source>
</evidence>
<dbReference type="HAMAP" id="MF_00303">
    <property type="entry name" value="Trigger_factor_Tig"/>
    <property type="match status" value="1"/>
</dbReference>
<dbReference type="Pfam" id="PF05697">
    <property type="entry name" value="Trigger_N"/>
    <property type="match status" value="1"/>
</dbReference>
<comment type="caution">
    <text evidence="12">The sequence shown here is derived from an EMBL/GenBank/DDBJ whole genome shotgun (WGS) entry which is preliminary data.</text>
</comment>
<keyword evidence="9" id="KW-0963">Cytoplasm</keyword>
<dbReference type="InterPro" id="IPR027304">
    <property type="entry name" value="Trigger_fact/SurA_dom_sf"/>
</dbReference>
<dbReference type="InterPro" id="IPR005215">
    <property type="entry name" value="Trig_fac"/>
</dbReference>
<evidence type="ECO:0000256" key="7">
    <source>
        <dbReference type="ARBA" id="ARBA00023235"/>
    </source>
</evidence>
<evidence type="ECO:0000256" key="6">
    <source>
        <dbReference type="ARBA" id="ARBA00023186"/>
    </source>
</evidence>
<accession>A0A7V3KPL1</accession>
<comment type="catalytic activity">
    <reaction evidence="1 9">
        <text>[protein]-peptidylproline (omega=180) = [protein]-peptidylproline (omega=0)</text>
        <dbReference type="Rhea" id="RHEA:16237"/>
        <dbReference type="Rhea" id="RHEA-COMP:10747"/>
        <dbReference type="Rhea" id="RHEA-COMP:10748"/>
        <dbReference type="ChEBI" id="CHEBI:83833"/>
        <dbReference type="ChEBI" id="CHEBI:83834"/>
        <dbReference type="EC" id="5.2.1.8"/>
    </reaction>
</comment>
<protein>
    <recommendedName>
        <fullName evidence="4 9">Trigger factor</fullName>
        <shortName evidence="9">TF</shortName>
        <ecNumber evidence="3 9">5.2.1.8</ecNumber>
    </recommendedName>
    <alternativeName>
        <fullName evidence="8 9">PPIase</fullName>
    </alternativeName>
</protein>
<name>A0A7V3KPL1_UNCW3</name>
<evidence type="ECO:0000256" key="8">
    <source>
        <dbReference type="ARBA" id="ARBA00029986"/>
    </source>
</evidence>
<dbReference type="NCBIfam" id="TIGR00115">
    <property type="entry name" value="tig"/>
    <property type="match status" value="1"/>
</dbReference>
<organism evidence="12">
    <name type="scientific">candidate division WOR-3 bacterium</name>
    <dbReference type="NCBI Taxonomy" id="2052148"/>
    <lineage>
        <taxon>Bacteria</taxon>
        <taxon>Bacteria division WOR-3</taxon>
    </lineage>
</organism>
<dbReference type="AlphaFoldDB" id="A0A7V3KPL1"/>
<evidence type="ECO:0000256" key="2">
    <source>
        <dbReference type="ARBA" id="ARBA00005464"/>
    </source>
</evidence>
<dbReference type="SUPFAM" id="SSF102735">
    <property type="entry name" value="Trigger factor ribosome-binding domain"/>
    <property type="match status" value="1"/>
</dbReference>
<keyword evidence="9" id="KW-0131">Cell cycle</keyword>
<comment type="domain">
    <text evidence="9">Consists of 3 domains; the N-terminus binds the ribosome, the middle domain has PPIase activity, while the C-terminus has intrinsic chaperone activity on its own.</text>
</comment>
<keyword evidence="6 9" id="KW-0143">Chaperone</keyword>
<dbReference type="InterPro" id="IPR036611">
    <property type="entry name" value="Trigger_fac_ribosome-bd_sf"/>
</dbReference>
<dbReference type="InterPro" id="IPR037041">
    <property type="entry name" value="Trigger_fac_C_sf"/>
</dbReference>
<evidence type="ECO:0000259" key="10">
    <source>
        <dbReference type="Pfam" id="PF05697"/>
    </source>
</evidence>
<dbReference type="GO" id="GO:0051301">
    <property type="term" value="P:cell division"/>
    <property type="evidence" value="ECO:0007669"/>
    <property type="project" value="UniProtKB-KW"/>
</dbReference>
<dbReference type="PIRSF" id="PIRSF003095">
    <property type="entry name" value="Trigger_factor"/>
    <property type="match status" value="1"/>
</dbReference>
<dbReference type="GO" id="GO:0003755">
    <property type="term" value="F:peptidyl-prolyl cis-trans isomerase activity"/>
    <property type="evidence" value="ECO:0007669"/>
    <property type="project" value="UniProtKB-UniRule"/>
</dbReference>
<dbReference type="Gene3D" id="1.10.3120.10">
    <property type="entry name" value="Trigger factor, C-terminal domain"/>
    <property type="match status" value="1"/>
</dbReference>
<keyword evidence="5 9" id="KW-0697">Rotamase</keyword>
<evidence type="ECO:0000256" key="9">
    <source>
        <dbReference type="HAMAP-Rule" id="MF_00303"/>
    </source>
</evidence>
<evidence type="ECO:0000259" key="11">
    <source>
        <dbReference type="Pfam" id="PF05698"/>
    </source>
</evidence>
<feature type="domain" description="Trigger factor C-terminal" evidence="11">
    <location>
        <begin position="252"/>
        <end position="394"/>
    </location>
</feature>